<reference evidence="1 2" key="1">
    <citation type="submission" date="2023-07" db="EMBL/GenBank/DDBJ databases">
        <title>Genomic Encyclopedia of Type Strains, Phase IV (KMG-IV): sequencing the most valuable type-strain genomes for metagenomic binning, comparative biology and taxonomic classification.</title>
        <authorList>
            <person name="Goeker M."/>
        </authorList>
    </citation>
    <scope>NUCLEOTIDE SEQUENCE [LARGE SCALE GENOMIC DNA]</scope>
    <source>
        <strain evidence="1 2">DSM 12396</strain>
    </source>
</reference>
<name>A0ABU0B0Y8_9FIRM</name>
<gene>
    <name evidence="1" type="ORF">J2Z49_001270</name>
</gene>
<sequence length="227" mass="26300">MARKEKKQMVVVFDEFQEASRVAGREIYKKMRAHFQMHKNVSYLFLGSKEDLMKNIFASSKQAFYRFALILPIPPIPEDAWIEYIARKFASAGLKADEDSIREIVKLTGGHPQDTMIVCSEVYHFLLEASEKKLSLETVRIGYERALYALSPLFDRIIDELNGNPHSGKVLKRITRGERAYSRKEHPNEVKRAIDFLMAKGVIEKSGRGVYKFTEPMFQEYILRELS</sequence>
<dbReference type="EMBL" id="JAUSUX010000008">
    <property type="protein sequence ID" value="MDQ0286158.1"/>
    <property type="molecule type" value="Genomic_DNA"/>
</dbReference>
<dbReference type="PANTHER" id="PTHR34301:SF8">
    <property type="entry name" value="ATPASE DOMAIN-CONTAINING PROTEIN"/>
    <property type="match status" value="1"/>
</dbReference>
<dbReference type="InterPro" id="IPR027417">
    <property type="entry name" value="P-loop_NTPase"/>
</dbReference>
<dbReference type="PANTHER" id="PTHR34301">
    <property type="entry name" value="DNA-BINDING PROTEIN-RELATED"/>
    <property type="match status" value="1"/>
</dbReference>
<protein>
    <recommendedName>
        <fullName evidence="3">ATPase domain-containing protein</fullName>
    </recommendedName>
</protein>
<dbReference type="SUPFAM" id="SSF52540">
    <property type="entry name" value="P-loop containing nucleoside triphosphate hydrolases"/>
    <property type="match status" value="1"/>
</dbReference>
<evidence type="ECO:0008006" key="3">
    <source>
        <dbReference type="Google" id="ProtNLM"/>
    </source>
</evidence>
<comment type="caution">
    <text evidence="1">The sequence shown here is derived from an EMBL/GenBank/DDBJ whole genome shotgun (WGS) entry which is preliminary data.</text>
</comment>
<dbReference type="Proteomes" id="UP001225644">
    <property type="component" value="Unassembled WGS sequence"/>
</dbReference>
<evidence type="ECO:0000313" key="2">
    <source>
        <dbReference type="Proteomes" id="UP001225644"/>
    </source>
</evidence>
<dbReference type="RefSeq" id="WP_307400921.1">
    <property type="nucleotide sequence ID" value="NZ_JAUSUX010000008.1"/>
</dbReference>
<keyword evidence="2" id="KW-1185">Reference proteome</keyword>
<dbReference type="Gene3D" id="3.40.50.300">
    <property type="entry name" value="P-loop containing nucleotide triphosphate hydrolases"/>
    <property type="match status" value="1"/>
</dbReference>
<evidence type="ECO:0000313" key="1">
    <source>
        <dbReference type="EMBL" id="MDQ0286158.1"/>
    </source>
</evidence>
<organism evidence="1 2">
    <name type="scientific">Desulfofundulus luciae</name>
    <dbReference type="NCBI Taxonomy" id="74702"/>
    <lineage>
        <taxon>Bacteria</taxon>
        <taxon>Bacillati</taxon>
        <taxon>Bacillota</taxon>
        <taxon>Clostridia</taxon>
        <taxon>Eubacteriales</taxon>
        <taxon>Peptococcaceae</taxon>
        <taxon>Desulfofundulus</taxon>
    </lineage>
</organism>
<proteinExistence type="predicted"/>
<accession>A0ABU0B0Y8</accession>